<feature type="region of interest" description="Disordered" evidence="1">
    <location>
        <begin position="97"/>
        <end position="116"/>
    </location>
</feature>
<dbReference type="Pfam" id="PF19098">
    <property type="entry name" value="DUF5785"/>
    <property type="match status" value="1"/>
</dbReference>
<dbReference type="EMBL" id="BMPG01000001">
    <property type="protein sequence ID" value="GGL53993.1"/>
    <property type="molecule type" value="Genomic_DNA"/>
</dbReference>
<protein>
    <submittedName>
        <fullName evidence="2">Uncharacterized protein</fullName>
    </submittedName>
</protein>
<evidence type="ECO:0000313" key="3">
    <source>
        <dbReference type="Proteomes" id="UP000607197"/>
    </source>
</evidence>
<organism evidence="2 3">
    <name type="scientific">Halocalculus aciditolerans</name>
    <dbReference type="NCBI Taxonomy" id="1383812"/>
    <lineage>
        <taxon>Archaea</taxon>
        <taxon>Methanobacteriati</taxon>
        <taxon>Methanobacteriota</taxon>
        <taxon>Stenosarchaea group</taxon>
        <taxon>Halobacteria</taxon>
        <taxon>Halobacteriales</taxon>
        <taxon>Halobacteriaceae</taxon>
        <taxon>Halocalculus</taxon>
    </lineage>
</organism>
<dbReference type="OrthoDB" id="284200at2157"/>
<reference evidence="2" key="2">
    <citation type="submission" date="2020-09" db="EMBL/GenBank/DDBJ databases">
        <authorList>
            <person name="Sun Q."/>
            <person name="Ohkuma M."/>
        </authorList>
    </citation>
    <scope>NUCLEOTIDE SEQUENCE</scope>
    <source>
        <strain evidence="2">JCM 19596</strain>
    </source>
</reference>
<sequence length="116" mass="13442">MDDMYDESGQDWPHDPDGEEGSEGGRKYGMAVLSKKVDEGEDFPLEKSEFVEEFGDHPVRLNYRKVVSVADIFEHVESEEFETKVEFHHETGKGMRRGDLWEYHPQGKESETTTTR</sequence>
<keyword evidence="3" id="KW-1185">Reference proteome</keyword>
<reference evidence="2" key="1">
    <citation type="journal article" date="2014" name="Int. J. Syst. Evol. Microbiol.">
        <title>Complete genome sequence of Corynebacterium casei LMG S-19264T (=DSM 44701T), isolated from a smear-ripened cheese.</title>
        <authorList>
            <consortium name="US DOE Joint Genome Institute (JGI-PGF)"/>
            <person name="Walter F."/>
            <person name="Albersmeier A."/>
            <person name="Kalinowski J."/>
            <person name="Ruckert C."/>
        </authorList>
    </citation>
    <scope>NUCLEOTIDE SEQUENCE</scope>
    <source>
        <strain evidence="2">JCM 19596</strain>
    </source>
</reference>
<comment type="caution">
    <text evidence="2">The sequence shown here is derived from an EMBL/GenBank/DDBJ whole genome shotgun (WGS) entry which is preliminary data.</text>
</comment>
<proteinExistence type="predicted"/>
<name>A0A830FJY0_9EURY</name>
<dbReference type="Proteomes" id="UP000607197">
    <property type="component" value="Unassembled WGS sequence"/>
</dbReference>
<accession>A0A830FJY0</accession>
<evidence type="ECO:0000313" key="2">
    <source>
        <dbReference type="EMBL" id="GGL53993.1"/>
    </source>
</evidence>
<dbReference type="InterPro" id="IPR043903">
    <property type="entry name" value="DUF5785"/>
</dbReference>
<dbReference type="AlphaFoldDB" id="A0A830FJY0"/>
<evidence type="ECO:0000256" key="1">
    <source>
        <dbReference type="SAM" id="MobiDB-lite"/>
    </source>
</evidence>
<feature type="region of interest" description="Disordered" evidence="1">
    <location>
        <begin position="1"/>
        <end position="28"/>
    </location>
</feature>
<dbReference type="RefSeq" id="WP_188976494.1">
    <property type="nucleotide sequence ID" value="NZ_BMPG01000001.1"/>
</dbReference>
<gene>
    <name evidence="2" type="ORF">GCM10009039_10230</name>
</gene>